<comment type="caution">
    <text evidence="1">The sequence shown here is derived from an EMBL/GenBank/DDBJ whole genome shotgun (WGS) entry which is preliminary data.</text>
</comment>
<organism evidence="1 2">
    <name type="scientific">Clavelina lepadiformis</name>
    <name type="common">Light-bulb sea squirt</name>
    <name type="synonym">Ascidia lepadiformis</name>
    <dbReference type="NCBI Taxonomy" id="159417"/>
    <lineage>
        <taxon>Eukaryota</taxon>
        <taxon>Metazoa</taxon>
        <taxon>Chordata</taxon>
        <taxon>Tunicata</taxon>
        <taxon>Ascidiacea</taxon>
        <taxon>Aplousobranchia</taxon>
        <taxon>Clavelinidae</taxon>
        <taxon>Clavelina</taxon>
    </lineage>
</organism>
<keyword evidence="2" id="KW-1185">Reference proteome</keyword>
<sequence>MDNFASNKNQQEVTIPIVNSSGISSPQMASTSVKRISIPVPQTEMDKINGNNYSGLARVAYKCGLLI</sequence>
<name>A0ABP0GCS1_CLALP</name>
<reference evidence="1 2" key="1">
    <citation type="submission" date="2024-02" db="EMBL/GenBank/DDBJ databases">
        <authorList>
            <person name="Daric V."/>
            <person name="Darras S."/>
        </authorList>
    </citation>
    <scope>NUCLEOTIDE SEQUENCE [LARGE SCALE GENOMIC DNA]</scope>
</reference>
<dbReference type="EMBL" id="CAWYQH010000108">
    <property type="protein sequence ID" value="CAK8689552.1"/>
    <property type="molecule type" value="Genomic_DNA"/>
</dbReference>
<evidence type="ECO:0000313" key="1">
    <source>
        <dbReference type="EMBL" id="CAK8689552.1"/>
    </source>
</evidence>
<evidence type="ECO:0000313" key="2">
    <source>
        <dbReference type="Proteomes" id="UP001642483"/>
    </source>
</evidence>
<gene>
    <name evidence="1" type="ORF">CVLEPA_LOCUS21539</name>
</gene>
<proteinExistence type="predicted"/>
<accession>A0ABP0GCS1</accession>
<evidence type="ECO:0008006" key="3">
    <source>
        <dbReference type="Google" id="ProtNLM"/>
    </source>
</evidence>
<protein>
    <recommendedName>
        <fullName evidence="3">Glucocorticoid receptor</fullName>
    </recommendedName>
</protein>
<dbReference type="Proteomes" id="UP001642483">
    <property type="component" value="Unassembled WGS sequence"/>
</dbReference>